<evidence type="ECO:0000313" key="5">
    <source>
        <dbReference type="Proteomes" id="UP000034024"/>
    </source>
</evidence>
<organism evidence="4 5">
    <name type="scientific">Deinococcus soli</name>
    <name type="common">ex Cha et al. 2016</name>
    <dbReference type="NCBI Taxonomy" id="1309411"/>
    <lineage>
        <taxon>Bacteria</taxon>
        <taxon>Thermotogati</taxon>
        <taxon>Deinococcota</taxon>
        <taxon>Deinococci</taxon>
        <taxon>Deinococcales</taxon>
        <taxon>Deinococcaceae</taxon>
        <taxon>Deinococcus</taxon>
    </lineage>
</organism>
<dbReference type="RefSeq" id="WP_046844308.1">
    <property type="nucleotide sequence ID" value="NZ_CP011389.1"/>
</dbReference>
<gene>
    <name evidence="4" type="ORF">SY84_12700</name>
</gene>
<dbReference type="InterPro" id="IPR043128">
    <property type="entry name" value="Rev_trsase/Diguanyl_cyclase"/>
</dbReference>
<proteinExistence type="predicted"/>
<feature type="domain" description="GGDEF" evidence="3">
    <location>
        <begin position="456"/>
        <end position="582"/>
    </location>
</feature>
<dbReference type="InterPro" id="IPR011990">
    <property type="entry name" value="TPR-like_helical_dom_sf"/>
</dbReference>
<dbReference type="Proteomes" id="UP000034024">
    <property type="component" value="Chromosome"/>
</dbReference>
<dbReference type="PANTHER" id="PTHR10098:SF108">
    <property type="entry name" value="TETRATRICOPEPTIDE REPEAT PROTEIN 28"/>
    <property type="match status" value="1"/>
</dbReference>
<dbReference type="CDD" id="cd01949">
    <property type="entry name" value="GGDEF"/>
    <property type="match status" value="1"/>
</dbReference>
<feature type="repeat" description="TPR" evidence="1">
    <location>
        <begin position="260"/>
        <end position="293"/>
    </location>
</feature>
<dbReference type="PATRIC" id="fig|1309411.5.peg.2577"/>
<sequence length="605" mass="65561">MTSDPRELERRLRGARGQPRLRALLELAASLWDKNPAEAVRRAGDAATLARRLNDPGGLARATLELGRGQSRLGEYDAARATLHEAVRLHEHVHDDLGLARSWMGLGTVRSNLGELPQALEAHFAAQTLFERARSDWFLSACLNNLGIVYQRLDDQTTAMNYSLQALRLATGAGNTVVQIAATNNVGNVAMEMERHEEALSYQTQALHLARVHGSPYNEIVALTNLGILHGRLGQFPQALTHLGHAEELAGAASDLDNLIEVHAELGHIHQQSGQLPDALRAYARALHLVGRMGDFYLEARLHLRRGDTLMRLHDPAGAQEALHRALHLAGRVGADVIASGAHRSLSDLHEQTGEPGRALTHLREHLRLTDALGRADAERRSAVRLIEHETERSRQVAAEQRELLRQLSLARPDRAGEAERQASQAGLDALTGLPDRRALEGRLHAAFEAARARLQPLAVAVLAPETPTPLTGAPADDLRRVLAGHLRDRLRRCDTVARLDDGTFALLLPDTPPDGALILCERLRASVRALRGTPLPARVTLGVGLCTDTGCAHPEDMLDRAAQLLYAARAAGPDRVATDFSAAAGAQPAEGGGPRRGRAPLKNT</sequence>
<dbReference type="InterPro" id="IPR000160">
    <property type="entry name" value="GGDEF_dom"/>
</dbReference>
<dbReference type="Pfam" id="PF00990">
    <property type="entry name" value="GGDEF"/>
    <property type="match status" value="1"/>
</dbReference>
<keyword evidence="1" id="KW-0802">TPR repeat</keyword>
<dbReference type="PROSITE" id="PS50005">
    <property type="entry name" value="TPR"/>
    <property type="match status" value="1"/>
</dbReference>
<evidence type="ECO:0000313" key="4">
    <source>
        <dbReference type="EMBL" id="AKH17741.1"/>
    </source>
</evidence>
<dbReference type="SMART" id="SM00028">
    <property type="entry name" value="TPR"/>
    <property type="match status" value="8"/>
</dbReference>
<dbReference type="Gene3D" id="1.25.40.10">
    <property type="entry name" value="Tetratricopeptide repeat domain"/>
    <property type="match status" value="2"/>
</dbReference>
<name>A0A0F7JMY6_9DEIO</name>
<dbReference type="InterPro" id="IPR019734">
    <property type="entry name" value="TPR_rpt"/>
</dbReference>
<feature type="region of interest" description="Disordered" evidence="2">
    <location>
        <begin position="580"/>
        <end position="605"/>
    </location>
</feature>
<dbReference type="Pfam" id="PF13374">
    <property type="entry name" value="TPR_10"/>
    <property type="match status" value="1"/>
</dbReference>
<evidence type="ECO:0000256" key="2">
    <source>
        <dbReference type="SAM" id="MobiDB-lite"/>
    </source>
</evidence>
<dbReference type="InterPro" id="IPR029787">
    <property type="entry name" value="Nucleotide_cyclase"/>
</dbReference>
<dbReference type="Pfam" id="PF13424">
    <property type="entry name" value="TPR_12"/>
    <property type="match status" value="1"/>
</dbReference>
<dbReference type="SUPFAM" id="SSF48452">
    <property type="entry name" value="TPR-like"/>
    <property type="match status" value="3"/>
</dbReference>
<evidence type="ECO:0000256" key="1">
    <source>
        <dbReference type="PROSITE-ProRule" id="PRU00339"/>
    </source>
</evidence>
<keyword evidence="5" id="KW-1185">Reference proteome</keyword>
<protein>
    <recommendedName>
        <fullName evidence="3">GGDEF domain-containing protein</fullName>
    </recommendedName>
</protein>
<feature type="compositionally biased region" description="Basic residues" evidence="2">
    <location>
        <begin position="596"/>
        <end position="605"/>
    </location>
</feature>
<accession>A0A0F7JMY6</accession>
<dbReference type="SUPFAM" id="SSF55073">
    <property type="entry name" value="Nucleotide cyclase"/>
    <property type="match status" value="1"/>
</dbReference>
<dbReference type="KEGG" id="dch:SY84_12700"/>
<evidence type="ECO:0000259" key="3">
    <source>
        <dbReference type="PROSITE" id="PS50887"/>
    </source>
</evidence>
<dbReference type="EMBL" id="CP011389">
    <property type="protein sequence ID" value="AKH17741.1"/>
    <property type="molecule type" value="Genomic_DNA"/>
</dbReference>
<dbReference type="Gene3D" id="3.30.70.270">
    <property type="match status" value="1"/>
</dbReference>
<dbReference type="PANTHER" id="PTHR10098">
    <property type="entry name" value="RAPSYN-RELATED"/>
    <property type="match status" value="1"/>
</dbReference>
<dbReference type="OrthoDB" id="73747at2"/>
<dbReference type="PROSITE" id="PS50887">
    <property type="entry name" value="GGDEF"/>
    <property type="match status" value="1"/>
</dbReference>
<dbReference type="AlphaFoldDB" id="A0A0F7JMY6"/>
<dbReference type="SMART" id="SM00267">
    <property type="entry name" value="GGDEF"/>
    <property type="match status" value="1"/>
</dbReference>
<reference evidence="4 5" key="1">
    <citation type="submission" date="2015-01" db="EMBL/GenBank/DDBJ databases">
        <title>Deinococcus soli/N5/whole genome sequencing.</title>
        <authorList>
            <person name="Kim M.K."/>
            <person name="Srinivasan S."/>
            <person name="Lee J.-J."/>
        </authorList>
    </citation>
    <scope>NUCLEOTIDE SEQUENCE [LARGE SCALE GENOMIC DNA]</scope>
    <source>
        <strain evidence="4 5">N5</strain>
    </source>
</reference>